<feature type="compositionally biased region" description="Acidic residues" evidence="1">
    <location>
        <begin position="240"/>
        <end position="251"/>
    </location>
</feature>
<reference evidence="3" key="1">
    <citation type="submission" date="2019-11" db="EMBL/GenBank/DDBJ databases">
        <title>Microbial mats filling the niche in hypersaline microbial mats.</title>
        <authorList>
            <person name="Wong H.L."/>
            <person name="Macleod F.I."/>
            <person name="White R.A. III"/>
            <person name="Burns B.P."/>
        </authorList>
    </citation>
    <scope>NUCLEOTIDE SEQUENCE</scope>
    <source>
        <strain evidence="3">Rbin_158</strain>
    </source>
</reference>
<protein>
    <recommendedName>
        <fullName evidence="2">FecR protein domain-containing protein</fullName>
    </recommendedName>
</protein>
<dbReference type="PANTHER" id="PTHR38731:SF1">
    <property type="entry name" value="FECR PROTEIN DOMAIN-CONTAINING PROTEIN"/>
    <property type="match status" value="1"/>
</dbReference>
<dbReference type="Proteomes" id="UP000649604">
    <property type="component" value="Unassembled WGS sequence"/>
</dbReference>
<dbReference type="EMBL" id="WJJP01000720">
    <property type="protein sequence ID" value="MBD3327298.1"/>
    <property type="molecule type" value="Genomic_DNA"/>
</dbReference>
<accession>A0A9D5Q8B3</accession>
<comment type="caution">
    <text evidence="3">The sequence shown here is derived from an EMBL/GenBank/DDBJ whole genome shotgun (WGS) entry which is preliminary data.</text>
</comment>
<dbReference type="AlphaFoldDB" id="A0A9D5Q8B3"/>
<evidence type="ECO:0000259" key="2">
    <source>
        <dbReference type="Pfam" id="PF04773"/>
    </source>
</evidence>
<gene>
    <name evidence="3" type="ORF">GF339_22115</name>
</gene>
<evidence type="ECO:0000313" key="4">
    <source>
        <dbReference type="Proteomes" id="UP000649604"/>
    </source>
</evidence>
<sequence length="270" mass="29559">MKKHTQPHKRLLGLGVIVVIMAISGFPSLEAALTPQTMRGSVEKGKPWEPLTTQTTLQSGDQIRTAHDAETSLVSDDGSVFYLSEGTQLAVRELQYTPSQKTRVSRLQLLWGTLTAKASTLNFKKDVFEVETNTVLTAFQRSSARFLRNEQGTEINPIEGTFFLTTSSTLPTGQRVLIKIGIQEIEMGPASTLKIQITAGRKIVILQMQGTVTYNGQQVEEGQEIGIEAGGLQLLREGTGEQEQEEFEIDPDTFTLPPDAELPAGSDTIP</sequence>
<proteinExistence type="predicted"/>
<dbReference type="PANTHER" id="PTHR38731">
    <property type="entry name" value="LIPL45-RELATED LIPOPROTEIN-RELATED"/>
    <property type="match status" value="1"/>
</dbReference>
<feature type="domain" description="FecR protein" evidence="2">
    <location>
        <begin position="61"/>
        <end position="160"/>
    </location>
</feature>
<evidence type="ECO:0000313" key="3">
    <source>
        <dbReference type="EMBL" id="MBD3327298.1"/>
    </source>
</evidence>
<dbReference type="Pfam" id="PF04773">
    <property type="entry name" value="FecR"/>
    <property type="match status" value="1"/>
</dbReference>
<dbReference type="InterPro" id="IPR006860">
    <property type="entry name" value="FecR"/>
</dbReference>
<evidence type="ECO:0000256" key="1">
    <source>
        <dbReference type="SAM" id="MobiDB-lite"/>
    </source>
</evidence>
<name>A0A9D5Q8B3_9BACT</name>
<feature type="region of interest" description="Disordered" evidence="1">
    <location>
        <begin position="238"/>
        <end position="270"/>
    </location>
</feature>
<organism evidence="3 4">
    <name type="scientific">candidate division KSB3 bacterium</name>
    <dbReference type="NCBI Taxonomy" id="2044937"/>
    <lineage>
        <taxon>Bacteria</taxon>
        <taxon>candidate division KSB3</taxon>
    </lineage>
</organism>